<proteinExistence type="predicted"/>
<reference evidence="1" key="1">
    <citation type="journal article" date="2023" name="Science">
        <title>Genome structures resolve the early diversification of teleost fishes.</title>
        <authorList>
            <person name="Parey E."/>
            <person name="Louis A."/>
            <person name="Montfort J."/>
            <person name="Bouchez O."/>
            <person name="Roques C."/>
            <person name="Iampietro C."/>
            <person name="Lluch J."/>
            <person name="Castinel A."/>
            <person name="Donnadieu C."/>
            <person name="Desvignes T."/>
            <person name="Floi Bucao C."/>
            <person name="Jouanno E."/>
            <person name="Wen M."/>
            <person name="Mejri S."/>
            <person name="Dirks R."/>
            <person name="Jansen H."/>
            <person name="Henkel C."/>
            <person name="Chen W.J."/>
            <person name="Zahm M."/>
            <person name="Cabau C."/>
            <person name="Klopp C."/>
            <person name="Thompson A.W."/>
            <person name="Robinson-Rechavi M."/>
            <person name="Braasch I."/>
            <person name="Lecointre G."/>
            <person name="Bobe J."/>
            <person name="Postlethwait J.H."/>
            <person name="Berthelot C."/>
            <person name="Roest Crollius H."/>
            <person name="Guiguen Y."/>
        </authorList>
    </citation>
    <scope>NUCLEOTIDE SEQUENCE</scope>
    <source>
        <strain evidence="1">WJC10195</strain>
    </source>
</reference>
<dbReference type="AlphaFoldDB" id="A0A9Q1FSA1"/>
<dbReference type="EMBL" id="JAINUF010000004">
    <property type="protein sequence ID" value="KAJ8364936.1"/>
    <property type="molecule type" value="Genomic_DNA"/>
</dbReference>
<dbReference type="InterPro" id="IPR036397">
    <property type="entry name" value="RNaseH_sf"/>
</dbReference>
<dbReference type="Gene3D" id="3.30.420.10">
    <property type="entry name" value="Ribonuclease H-like superfamily/Ribonuclease H"/>
    <property type="match status" value="1"/>
</dbReference>
<dbReference type="PANTHER" id="PTHR47331:SF6">
    <property type="entry name" value="DOUBLECORTIN DOMAIN-CONTAINING PROTEIN"/>
    <property type="match status" value="1"/>
</dbReference>
<dbReference type="PANTHER" id="PTHR47331">
    <property type="entry name" value="PHD-TYPE DOMAIN-CONTAINING PROTEIN"/>
    <property type="match status" value="1"/>
</dbReference>
<dbReference type="GO" id="GO:0003676">
    <property type="term" value="F:nucleic acid binding"/>
    <property type="evidence" value="ECO:0007669"/>
    <property type="project" value="InterPro"/>
</dbReference>
<protein>
    <recommendedName>
        <fullName evidence="3">Integrase catalytic domain-containing protein</fullName>
    </recommendedName>
</protein>
<name>A0A9Q1FSA1_SYNKA</name>
<gene>
    <name evidence="1" type="ORF">SKAU_G00137670</name>
</gene>
<sequence length="639" mass="71958">MEYRMRVHVFGNSPSPAVAIYGLHRSAQEGEAELGTDVRLFVERDFYVDDSLKSLPTIEAAVSLLKRTEDMLAGSKLRLHKIASNSKEVMKAFPSEDHANELKDLDLGTDMLPMQRSLSLNWDLKTDTFTFRVTNEEKPFTRRGVLSTVNSLYDPLGFIAPVTIQVESAELINAEIDIEFDATRFYTDSRVVLGYIYNETRRFYVYVNNRVQRIPDHATRTVPAAHLRDTTWFNGPLFLSNPESSPQEVEDFQLVEPALDTEVRPEVSTVKTTVSAPQLGSQRFDRFSSWWSLTRTIARLIHVAQHFNKSQPSDESSCKGWKLDPFIDGNGLLRVGGRIAEANLEKDEKNPLIIPGHCHISTLLVRHYHEATQHHGRLFTEGAIRMAGLWIVTGKRRISRISISVIYKCVICRKLRGTPQSQKMANLPADRLSIEPLFTNVGLDVFGPWSVLTCRTRGGDSNSKRWAVMFTCMSIRAVHIEVVASLDTSSFINALRRFLSIRGPVKRIRSDRGTNFVGACKELKVPSNDIQVQRHFSEQGCTWSFNSSHMGGAWERMIGLARRILDSMFLQLGFTRLTHETLTTLMAEVAAIMNARPLTSVSTDSADPVLLTPSTLLTQKVGTQGQMEKAVPFHTADMQ</sequence>
<dbReference type="SUPFAM" id="SSF53098">
    <property type="entry name" value="Ribonuclease H-like"/>
    <property type="match status" value="1"/>
</dbReference>
<accession>A0A9Q1FSA1</accession>
<evidence type="ECO:0000313" key="1">
    <source>
        <dbReference type="EMBL" id="KAJ8364936.1"/>
    </source>
</evidence>
<comment type="caution">
    <text evidence="1">The sequence shown here is derived from an EMBL/GenBank/DDBJ whole genome shotgun (WGS) entry which is preliminary data.</text>
</comment>
<evidence type="ECO:0000313" key="2">
    <source>
        <dbReference type="Proteomes" id="UP001152622"/>
    </source>
</evidence>
<organism evidence="1 2">
    <name type="scientific">Synaphobranchus kaupii</name>
    <name type="common">Kaup's arrowtooth eel</name>
    <dbReference type="NCBI Taxonomy" id="118154"/>
    <lineage>
        <taxon>Eukaryota</taxon>
        <taxon>Metazoa</taxon>
        <taxon>Chordata</taxon>
        <taxon>Craniata</taxon>
        <taxon>Vertebrata</taxon>
        <taxon>Euteleostomi</taxon>
        <taxon>Actinopterygii</taxon>
        <taxon>Neopterygii</taxon>
        <taxon>Teleostei</taxon>
        <taxon>Anguilliformes</taxon>
        <taxon>Synaphobranchidae</taxon>
        <taxon>Synaphobranchus</taxon>
    </lineage>
</organism>
<dbReference type="InterPro" id="IPR012337">
    <property type="entry name" value="RNaseH-like_sf"/>
</dbReference>
<evidence type="ECO:0008006" key="3">
    <source>
        <dbReference type="Google" id="ProtNLM"/>
    </source>
</evidence>
<dbReference type="Proteomes" id="UP001152622">
    <property type="component" value="Chromosome 4"/>
</dbReference>
<dbReference type="OrthoDB" id="10068969at2759"/>
<keyword evidence="2" id="KW-1185">Reference proteome</keyword>